<dbReference type="InterPro" id="IPR038287">
    <property type="entry name" value="Cse2_sf"/>
</dbReference>
<protein>
    <submittedName>
        <fullName evidence="3">CRISPR system Cascade subunit CasB</fullName>
    </submittedName>
</protein>
<sequence length="218" mass="23388">MTDTVTVPDPPATPGHRGGSAASFVVATIARIQSGYLRTPADPRSRAALAQLRRGVGREVGSVPEILELTTDPDARGGGEGPTRDERAIHGALTLYALHQQSQRRGMFVAGVSFGTALGRIKQRAGTPVPGVIRRFQALGTSSDLTEALVHARALVTLLRSADQGFDYGWFTRDLIRLQDPARADAVRLSWGRDFYRVRAEPTDAATDPTASTTSEEP</sequence>
<accession>A0A511FBL9</accession>
<organism evidence="2 4">
    <name type="scientific">Cellulomonas hominis</name>
    <dbReference type="NCBI Taxonomy" id="156981"/>
    <lineage>
        <taxon>Bacteria</taxon>
        <taxon>Bacillati</taxon>
        <taxon>Actinomycetota</taxon>
        <taxon>Actinomycetes</taxon>
        <taxon>Micrococcales</taxon>
        <taxon>Cellulomonadaceae</taxon>
        <taxon>Cellulomonas</taxon>
    </lineage>
</organism>
<dbReference type="NCBIfam" id="TIGR02548">
    <property type="entry name" value="casB_cse2"/>
    <property type="match status" value="1"/>
</dbReference>
<dbReference type="EMBL" id="BJVQ01000020">
    <property type="protein sequence ID" value="GEL46659.1"/>
    <property type="molecule type" value="Genomic_DNA"/>
</dbReference>
<proteinExistence type="predicted"/>
<evidence type="ECO:0000313" key="2">
    <source>
        <dbReference type="EMBL" id="GEL46659.1"/>
    </source>
</evidence>
<dbReference type="RefSeq" id="WP_146836705.1">
    <property type="nucleotide sequence ID" value="NZ_BJVQ01000020.1"/>
</dbReference>
<dbReference type="EMBL" id="JACHDN010000001">
    <property type="protein sequence ID" value="MBB5472586.1"/>
    <property type="molecule type" value="Genomic_DNA"/>
</dbReference>
<dbReference type="Pfam" id="PF09485">
    <property type="entry name" value="CRISPR_Cse2"/>
    <property type="match status" value="1"/>
</dbReference>
<evidence type="ECO:0000256" key="1">
    <source>
        <dbReference type="SAM" id="MobiDB-lite"/>
    </source>
</evidence>
<keyword evidence="4" id="KW-1185">Reference proteome</keyword>
<dbReference type="Proteomes" id="UP000564629">
    <property type="component" value="Unassembled WGS sequence"/>
</dbReference>
<gene>
    <name evidence="2" type="ORF">CHO01_17750</name>
    <name evidence="3" type="ORF">HNR08_001322</name>
</gene>
<feature type="region of interest" description="Disordered" evidence="1">
    <location>
        <begin position="1"/>
        <end position="20"/>
    </location>
</feature>
<dbReference type="Gene3D" id="1.10.520.40">
    <property type="entry name" value="CRISPR-associated protein Cse2"/>
    <property type="match status" value="1"/>
</dbReference>
<dbReference type="AlphaFoldDB" id="A0A511FBL9"/>
<dbReference type="OrthoDB" id="4808431at2"/>
<comment type="caution">
    <text evidence="2">The sequence shown here is derived from an EMBL/GenBank/DDBJ whole genome shotgun (WGS) entry which is preliminary data.</text>
</comment>
<dbReference type="InterPro" id="IPR013382">
    <property type="entry name" value="CRISPR-assoc_prot_Cse2"/>
</dbReference>
<dbReference type="CDD" id="cd09731">
    <property type="entry name" value="Cse2_I-E"/>
    <property type="match status" value="1"/>
</dbReference>
<evidence type="ECO:0000313" key="3">
    <source>
        <dbReference type="EMBL" id="MBB5472586.1"/>
    </source>
</evidence>
<reference evidence="3 5" key="2">
    <citation type="submission" date="2020-08" db="EMBL/GenBank/DDBJ databases">
        <title>Sequencing the genomes of 1000 actinobacteria strains.</title>
        <authorList>
            <person name="Klenk H.-P."/>
        </authorList>
    </citation>
    <scope>NUCLEOTIDE SEQUENCE [LARGE SCALE GENOMIC DNA]</scope>
    <source>
        <strain evidence="3 5">DSM 9581</strain>
    </source>
</reference>
<dbReference type="Proteomes" id="UP000321723">
    <property type="component" value="Unassembled WGS sequence"/>
</dbReference>
<name>A0A511FBL9_9CELL</name>
<evidence type="ECO:0000313" key="4">
    <source>
        <dbReference type="Proteomes" id="UP000321723"/>
    </source>
</evidence>
<reference evidence="2 4" key="1">
    <citation type="submission" date="2019-07" db="EMBL/GenBank/DDBJ databases">
        <title>Whole genome shotgun sequence of Cellulomonas hominis NBRC 16055.</title>
        <authorList>
            <person name="Hosoyama A."/>
            <person name="Uohara A."/>
            <person name="Ohji S."/>
            <person name="Ichikawa N."/>
        </authorList>
    </citation>
    <scope>NUCLEOTIDE SEQUENCE [LARGE SCALE GENOMIC DNA]</scope>
    <source>
        <strain evidence="2 4">NBRC 16055</strain>
    </source>
</reference>
<evidence type="ECO:0000313" key="5">
    <source>
        <dbReference type="Proteomes" id="UP000564629"/>
    </source>
</evidence>